<dbReference type="OrthoDB" id="9804010at2"/>
<dbReference type="STRING" id="1173111.SAMN05444955_115128"/>
<organism evidence="2 3">
    <name type="scientific">Lihuaxuella thermophila</name>
    <dbReference type="NCBI Taxonomy" id="1173111"/>
    <lineage>
        <taxon>Bacteria</taxon>
        <taxon>Bacillati</taxon>
        <taxon>Bacillota</taxon>
        <taxon>Bacilli</taxon>
        <taxon>Bacillales</taxon>
        <taxon>Thermoactinomycetaceae</taxon>
        <taxon>Lihuaxuella</taxon>
    </lineage>
</organism>
<protein>
    <submittedName>
        <fullName evidence="2">Putative redox protein</fullName>
    </submittedName>
</protein>
<dbReference type="InterPro" id="IPR015946">
    <property type="entry name" value="KH_dom-like_a/b"/>
</dbReference>
<reference evidence="2 3" key="1">
    <citation type="submission" date="2016-10" db="EMBL/GenBank/DDBJ databases">
        <authorList>
            <person name="de Groot N.N."/>
        </authorList>
    </citation>
    <scope>NUCLEOTIDE SEQUENCE [LARGE SCALE GENOMIC DNA]</scope>
    <source>
        <strain evidence="2 3">DSM 46701</strain>
    </source>
</reference>
<keyword evidence="3" id="KW-1185">Reference proteome</keyword>
<dbReference type="Gene3D" id="2.20.25.10">
    <property type="match status" value="1"/>
</dbReference>
<dbReference type="PANTHER" id="PTHR34352">
    <property type="entry name" value="PROTEIN YHFA"/>
    <property type="match status" value="1"/>
</dbReference>
<dbReference type="Gene3D" id="3.30.300.20">
    <property type="match status" value="1"/>
</dbReference>
<dbReference type="Proteomes" id="UP000199695">
    <property type="component" value="Unassembled WGS sequence"/>
</dbReference>
<dbReference type="InterPro" id="IPR003718">
    <property type="entry name" value="OsmC/Ohr_fam"/>
</dbReference>
<dbReference type="RefSeq" id="WP_089971605.1">
    <property type="nucleotide sequence ID" value="NZ_FOCQ01000015.1"/>
</dbReference>
<evidence type="ECO:0000313" key="2">
    <source>
        <dbReference type="EMBL" id="SEN61899.1"/>
    </source>
</evidence>
<evidence type="ECO:0000313" key="3">
    <source>
        <dbReference type="Proteomes" id="UP000199695"/>
    </source>
</evidence>
<gene>
    <name evidence="2" type="ORF">SAMN05444955_115128</name>
</gene>
<dbReference type="Pfam" id="PF02566">
    <property type="entry name" value="OsmC"/>
    <property type="match status" value="1"/>
</dbReference>
<dbReference type="EMBL" id="FOCQ01000015">
    <property type="protein sequence ID" value="SEN61899.1"/>
    <property type="molecule type" value="Genomic_DNA"/>
</dbReference>
<feature type="region of interest" description="Disordered" evidence="1">
    <location>
        <begin position="13"/>
        <end position="34"/>
    </location>
</feature>
<dbReference type="InterPro" id="IPR036102">
    <property type="entry name" value="OsmC/Ohrsf"/>
</dbReference>
<accession>A0A1H8I066</accession>
<evidence type="ECO:0000256" key="1">
    <source>
        <dbReference type="SAM" id="MobiDB-lite"/>
    </source>
</evidence>
<dbReference type="AlphaFoldDB" id="A0A1H8I066"/>
<dbReference type="SUPFAM" id="SSF82784">
    <property type="entry name" value="OsmC-like"/>
    <property type="match status" value="1"/>
</dbReference>
<sequence length="143" mass="16054">MKVQIRWKGNMHFASETPSGHTMDLDAAPEVGGENVGPRPTEVLLSAVGTCSGIDIVDILRKMRLEVESFSMEVSGDRAEDHPRRFTRVHMHYILTGDLPEDKVRRAVQLSVEKYCSVSNSLNAEVTSSFEINGQRYEMKEKS</sequence>
<name>A0A1H8I066_9BACL</name>
<dbReference type="PANTHER" id="PTHR34352:SF1">
    <property type="entry name" value="PROTEIN YHFA"/>
    <property type="match status" value="1"/>
</dbReference>
<proteinExistence type="predicted"/>